<dbReference type="EMBL" id="ML769931">
    <property type="protein sequence ID" value="KAE9385924.1"/>
    <property type="molecule type" value="Genomic_DNA"/>
</dbReference>
<reference evidence="1" key="1">
    <citation type="journal article" date="2019" name="Environ. Microbiol.">
        <title>Fungal ecological strategies reflected in gene transcription - a case study of two litter decomposers.</title>
        <authorList>
            <person name="Barbi F."/>
            <person name="Kohler A."/>
            <person name="Barry K."/>
            <person name="Baskaran P."/>
            <person name="Daum C."/>
            <person name="Fauchery L."/>
            <person name="Ihrmark K."/>
            <person name="Kuo A."/>
            <person name="LaButti K."/>
            <person name="Lipzen A."/>
            <person name="Morin E."/>
            <person name="Grigoriev I.V."/>
            <person name="Henrissat B."/>
            <person name="Lindahl B."/>
            <person name="Martin F."/>
        </authorList>
    </citation>
    <scope>NUCLEOTIDE SEQUENCE</scope>
    <source>
        <strain evidence="1">JB14</strain>
    </source>
</reference>
<evidence type="ECO:0008006" key="3">
    <source>
        <dbReference type="Google" id="ProtNLM"/>
    </source>
</evidence>
<keyword evidence="2" id="KW-1185">Reference proteome</keyword>
<feature type="non-terminal residue" evidence="1">
    <location>
        <position position="1"/>
    </location>
</feature>
<name>A0A6A4GL13_9AGAR</name>
<dbReference type="Proteomes" id="UP000799118">
    <property type="component" value="Unassembled WGS sequence"/>
</dbReference>
<evidence type="ECO:0000313" key="1">
    <source>
        <dbReference type="EMBL" id="KAE9385924.1"/>
    </source>
</evidence>
<feature type="non-terminal residue" evidence="1">
    <location>
        <position position="52"/>
    </location>
</feature>
<sequence length="52" mass="5724">IISITCNNASTNTAMFEKLVQILPNFQGKNAHVHCFSHTVNLAAKGVLHLFE</sequence>
<proteinExistence type="predicted"/>
<dbReference type="AlphaFoldDB" id="A0A6A4GL13"/>
<protein>
    <recommendedName>
        <fullName evidence="3">DUF659 domain-containing protein</fullName>
    </recommendedName>
</protein>
<dbReference type="OrthoDB" id="2748837at2759"/>
<evidence type="ECO:0000313" key="2">
    <source>
        <dbReference type="Proteomes" id="UP000799118"/>
    </source>
</evidence>
<gene>
    <name evidence="1" type="ORF">BT96DRAFT_750387</name>
</gene>
<organism evidence="1 2">
    <name type="scientific">Gymnopus androsaceus JB14</name>
    <dbReference type="NCBI Taxonomy" id="1447944"/>
    <lineage>
        <taxon>Eukaryota</taxon>
        <taxon>Fungi</taxon>
        <taxon>Dikarya</taxon>
        <taxon>Basidiomycota</taxon>
        <taxon>Agaricomycotina</taxon>
        <taxon>Agaricomycetes</taxon>
        <taxon>Agaricomycetidae</taxon>
        <taxon>Agaricales</taxon>
        <taxon>Marasmiineae</taxon>
        <taxon>Omphalotaceae</taxon>
        <taxon>Gymnopus</taxon>
    </lineage>
</organism>
<accession>A0A6A4GL13</accession>